<reference evidence="1 2" key="1">
    <citation type="submission" date="2018-11" db="EMBL/GenBank/DDBJ databases">
        <title>Sequencing the genomes of 1000 actinobacteria strains.</title>
        <authorList>
            <person name="Klenk H.-P."/>
        </authorList>
    </citation>
    <scope>NUCLEOTIDE SEQUENCE [LARGE SCALE GENOMIC DNA]</scope>
    <source>
        <strain evidence="1 2">DSM 13521</strain>
    </source>
</reference>
<accession>A0A3N2D7D4</accession>
<comment type="caution">
    <text evidence="1">The sequence shown here is derived from an EMBL/GenBank/DDBJ whole genome shotgun (WGS) entry which is preliminary data.</text>
</comment>
<dbReference type="EMBL" id="RKHQ01000001">
    <property type="protein sequence ID" value="ROR95693.1"/>
    <property type="molecule type" value="Genomic_DNA"/>
</dbReference>
<dbReference type="CDD" id="cd17511">
    <property type="entry name" value="YbjN_AmyR-like"/>
    <property type="match status" value="1"/>
</dbReference>
<keyword evidence="2" id="KW-1185">Reference proteome</keyword>
<dbReference type="Proteomes" id="UP000275356">
    <property type="component" value="Unassembled WGS sequence"/>
</dbReference>
<gene>
    <name evidence="1" type="ORF">EDD28_0255</name>
</gene>
<protein>
    <submittedName>
        <fullName evidence="1">Putative sensory transduction regulator</fullName>
    </submittedName>
</protein>
<proteinExistence type="predicted"/>
<sequence length="167" mass="19362">MGFFTKSATGGGLAPLSKERIKATLDAREANYGEDNDGDIGGYWDGHLFYFFVTGRDGEYFQVRARWNRVIPMSEWWKMLDLINQWNTEKFWPKCYARQEKNNPEDPEPTVIGVYTEHNVDYEHGLTDEQLDQHLACAIATSGSFFDFLDEHYPEEAARAKAEYEKE</sequence>
<evidence type="ECO:0000313" key="1">
    <source>
        <dbReference type="EMBL" id="ROR95693.1"/>
    </source>
</evidence>
<evidence type="ECO:0000313" key="2">
    <source>
        <dbReference type="Proteomes" id="UP000275356"/>
    </source>
</evidence>
<dbReference type="Pfam" id="PF10722">
    <property type="entry name" value="YbjN"/>
    <property type="match status" value="1"/>
</dbReference>
<dbReference type="AlphaFoldDB" id="A0A3N2D7D4"/>
<organism evidence="1 2">
    <name type="scientific">Salana multivorans</name>
    <dbReference type="NCBI Taxonomy" id="120377"/>
    <lineage>
        <taxon>Bacteria</taxon>
        <taxon>Bacillati</taxon>
        <taxon>Actinomycetota</taxon>
        <taxon>Actinomycetes</taxon>
        <taxon>Micrococcales</taxon>
        <taxon>Beutenbergiaceae</taxon>
        <taxon>Salana</taxon>
    </lineage>
</organism>
<dbReference type="InterPro" id="IPR019660">
    <property type="entry name" value="Put_sensory_transdc_reg_YbjN"/>
</dbReference>
<name>A0A3N2D7D4_9MICO</name>
<dbReference type="OrthoDB" id="3256964at2"/>